<dbReference type="AlphaFoldDB" id="A0A478FQM7"/>
<evidence type="ECO:0000256" key="1">
    <source>
        <dbReference type="SAM" id="MobiDB-lite"/>
    </source>
</evidence>
<dbReference type="Proteomes" id="UP000324831">
    <property type="component" value="Unassembled WGS sequence"/>
</dbReference>
<reference evidence="2 3" key="1">
    <citation type="submission" date="2019-01" db="EMBL/GenBank/DDBJ databases">
        <title>Draft genome sequences of Candidatus Mycoplasma haemohominis SWG34-3 identified from a patient with pyrexia, anemia and liver dysfunction.</title>
        <authorList>
            <person name="Sekizuka T."/>
            <person name="Hattori N."/>
            <person name="Katano H."/>
            <person name="Takuma T."/>
            <person name="Ito T."/>
            <person name="Arai N."/>
            <person name="Yanai R."/>
            <person name="Ishii S."/>
            <person name="Miura Y."/>
            <person name="Tokunaga T."/>
            <person name="Watanabe H."/>
            <person name="Nomura N."/>
            <person name="Eguchi J."/>
            <person name="Arai T."/>
            <person name="Hasegawa H."/>
            <person name="Nakamaki T."/>
            <person name="Wakita T."/>
            <person name="Niki Y."/>
            <person name="Kuroda M."/>
        </authorList>
    </citation>
    <scope>NUCLEOTIDE SEQUENCE [LARGE SCALE GENOMIC DNA]</scope>
    <source>
        <strain evidence="2">SWG34-3</strain>
    </source>
</reference>
<dbReference type="InterPro" id="IPR027417">
    <property type="entry name" value="P-loop_NTPase"/>
</dbReference>
<name>A0A478FQM7_9MOLU</name>
<evidence type="ECO:0000313" key="3">
    <source>
        <dbReference type="Proteomes" id="UP000324831"/>
    </source>
</evidence>
<dbReference type="SUPFAM" id="SSF52540">
    <property type="entry name" value="P-loop containing nucleoside triphosphate hydrolases"/>
    <property type="match status" value="1"/>
</dbReference>
<dbReference type="EMBL" id="BIMN01000005">
    <property type="protein sequence ID" value="GCE63868.1"/>
    <property type="molecule type" value="Genomic_DNA"/>
</dbReference>
<dbReference type="Gene3D" id="3.40.50.300">
    <property type="entry name" value="P-loop containing nucleotide triphosphate hydrolases"/>
    <property type="match status" value="1"/>
</dbReference>
<proteinExistence type="predicted"/>
<feature type="region of interest" description="Disordered" evidence="1">
    <location>
        <begin position="839"/>
        <end position="862"/>
    </location>
</feature>
<evidence type="ECO:0000313" key="2">
    <source>
        <dbReference type="EMBL" id="GCE63868.1"/>
    </source>
</evidence>
<organism evidence="2 3">
    <name type="scientific">Candidatus Mycoplasma haematohominis</name>
    <dbReference type="NCBI Taxonomy" id="1494318"/>
    <lineage>
        <taxon>Bacteria</taxon>
        <taxon>Bacillati</taxon>
        <taxon>Mycoplasmatota</taxon>
        <taxon>Mollicutes</taxon>
        <taxon>Mycoplasmataceae</taxon>
        <taxon>Mycoplasma</taxon>
    </lineage>
</organism>
<protein>
    <submittedName>
        <fullName evidence="2">Uncharacterized protein</fullName>
    </submittedName>
</protein>
<gene>
    <name evidence="2" type="ORF">MHSWG343_08750</name>
</gene>
<accession>A0A478FQM7</accession>
<comment type="caution">
    <text evidence="2">The sequence shown here is derived from an EMBL/GenBank/DDBJ whole genome shotgun (WGS) entry which is preliminary data.</text>
</comment>
<sequence length="1102" mass="130808">MKINWEALTPSEIEVLKNPFKPTIISGWSKKDTHKIASIKIRNLISLKKIERPEQILICSYDPKDLDLFKLQLKNTLEEDQKFWINHIEYQEYKDIEKRYLSKRKMSDGTEKLQVNNMQMAKDKKLVFLLGNISSQPQQIKKAVVKILFKHVIIFFWQYEKDDMSSFGSPDEYISINKKTIENAIQIYPQHQIEIDDNEINKIINSTEEIPFDSYWIVRKIQEIQQQGRSYKDCLIFTDTEEEKRKYNLIFPEVFQNEFKILLDWLEIANYFYYEQIEKPLLNSVTKYKYEYLYIQDEEEIKKVIKNIQNITKIEEIFQELGISQQFSNSNPEIWKIFQSIIKNYPLKKDIKAIKERIKEKSKEINYQLAKTKSEASNPKPKFAFLTKKEEPKPEELSLAKEKIFSYFPHENLTYKEYDPIAHKSTPTIFISNTNTRQDAIYNYKDKPTLLEGLTEEELIHDIKERVAILCQHNTPTEKIFIVSSDPQKWQNHLIKYDDIQCCSFYDFLNILTECNKKIEPAITKKILIQTCLEKNSVPEKNWNKFYQIINSLYKQEEEKNKNIKNLEKSSLKNSLNPEELKTLEQTYKLFKDIKKENQHFIDYLNAHTILKDKEGSEIQKACYQTIGALIVTDYHLLAPEELSVLNNIVQYIESVLIISKQNTSIYQNEEQIKNFRNQFNIFENKKLSEEYSQTSNYSLSLLNKLTNSNLTNPNIPGKQPISYIATSLKEEIDWVKSKIKNLSNATIIVPNQENITPLRKEFPNTTILKIQDIEDKVWENVFIMHLNDNFGTWSHKHIHSRLFYKALTSSSKQLFLSTNSKKISPFLQEIKELTTIESEHEEELKTKPIPEKEQKPEPEVEQKQEELTKIFEYPYEVESYHFKSNKERCIEINKRILEVESCGKSYLILTTDEYHENQILSYCFQNKNLQFHINKFIKKILTLSVINDVRIIFSDLKFLFLQDPQFKKLFRGEWSDCMTLIETINKCKQHIKEEQNPTNLLQNVFKTIKIWIKSGQNLDDESKKQIIEDIEDTIDDCKNLNEFISEVSRNDTQIKKYTEITDKKFDYIFILIDNLKHIVSCEKIWGTKVKEKMLLFIKDNL</sequence>